<name>A0A655ULY4_VIBCL</name>
<evidence type="ECO:0000313" key="1">
    <source>
        <dbReference type="EMBL" id="CSB52795.1"/>
    </source>
</evidence>
<organism evidence="1 2">
    <name type="scientific">Vibrio cholerae</name>
    <dbReference type="NCBI Taxonomy" id="666"/>
    <lineage>
        <taxon>Bacteria</taxon>
        <taxon>Pseudomonadati</taxon>
        <taxon>Pseudomonadota</taxon>
        <taxon>Gammaproteobacteria</taxon>
        <taxon>Vibrionales</taxon>
        <taxon>Vibrionaceae</taxon>
        <taxon>Vibrio</taxon>
    </lineage>
</organism>
<gene>
    <name evidence="1" type="ORF">ERS013201_00142</name>
</gene>
<accession>A0A655ULY4</accession>
<dbReference type="AlphaFoldDB" id="A0A655ULY4"/>
<dbReference type="Proteomes" id="UP000046067">
    <property type="component" value="Unassembled WGS sequence"/>
</dbReference>
<protein>
    <submittedName>
        <fullName evidence="1">Pseudouridine synthase family 1 protein</fullName>
    </submittedName>
</protein>
<proteinExistence type="predicted"/>
<reference evidence="1 2" key="1">
    <citation type="submission" date="2015-07" db="EMBL/GenBank/DDBJ databases">
        <authorList>
            <consortium name="Pathogen Informatics"/>
        </authorList>
    </citation>
    <scope>NUCLEOTIDE SEQUENCE [LARGE SCALE GENOMIC DNA]</scope>
    <source>
        <strain evidence="1 2">A325</strain>
    </source>
</reference>
<dbReference type="EMBL" id="CWQJ01000001">
    <property type="protein sequence ID" value="CSB52795.1"/>
    <property type="molecule type" value="Genomic_DNA"/>
</dbReference>
<sequence length="115" mass="13125">MKVFIIKQIEDNSLLSCSLNLFQGAQMIADLASAENFQTQFIYIFARCLTCHLACPAMPPPLLPINESRILNKEPRKTLAITQRDQIERVLLTRKEMPLKRLCHLSAPFLLLSVK</sequence>
<evidence type="ECO:0000313" key="2">
    <source>
        <dbReference type="Proteomes" id="UP000046067"/>
    </source>
</evidence>